<evidence type="ECO:0000259" key="7">
    <source>
        <dbReference type="Pfam" id="PF00319"/>
    </source>
</evidence>
<gene>
    <name evidence="8" type="ORF">ACJ73_01771</name>
</gene>
<sequence length="148" mass="16975">MPSQNISRATKPCRSNNRSNLQQSRRRLKKTLVKKLWEYNIKCGSDVYLVIADHMGDDVGRFFTTKFMVDQQLTEGFPPSEKSLKLSSRKANNIRKLPKVRKALESYRTGPTCDEPRDTGVSWTQWMQAERGSFTRYAAQLRGSSLLG</sequence>
<dbReference type="VEuPathDB" id="FungiDB:ACJ73_01771"/>
<dbReference type="GO" id="GO:0045944">
    <property type="term" value="P:positive regulation of transcription by RNA polymerase II"/>
    <property type="evidence" value="ECO:0007669"/>
    <property type="project" value="UniProtKB-ARBA"/>
</dbReference>
<comment type="subcellular location">
    <subcellularLocation>
        <location evidence="1">Nucleus</location>
    </subcellularLocation>
</comment>
<comment type="caution">
    <text evidence="8">The sequence shown here is derived from an EMBL/GenBank/DDBJ whole genome shotgun (WGS) entry which is preliminary data.</text>
</comment>
<dbReference type="GO" id="GO:0003677">
    <property type="term" value="F:DNA binding"/>
    <property type="evidence" value="ECO:0007669"/>
    <property type="project" value="UniProtKB-KW"/>
</dbReference>
<dbReference type="OrthoDB" id="4208926at2759"/>
<dbReference type="AlphaFoldDB" id="A0A1J9QFG8"/>
<dbReference type="GO" id="GO:0046983">
    <property type="term" value="F:protein dimerization activity"/>
    <property type="evidence" value="ECO:0007669"/>
    <property type="project" value="InterPro"/>
</dbReference>
<dbReference type="InterPro" id="IPR002100">
    <property type="entry name" value="TF_MADSbox"/>
</dbReference>
<dbReference type="Proteomes" id="UP000242791">
    <property type="component" value="Unassembled WGS sequence"/>
</dbReference>
<accession>A0A1J9QFG8</accession>
<keyword evidence="4" id="KW-0804">Transcription</keyword>
<evidence type="ECO:0000313" key="9">
    <source>
        <dbReference type="Proteomes" id="UP000242791"/>
    </source>
</evidence>
<keyword evidence="9" id="KW-1185">Reference proteome</keyword>
<evidence type="ECO:0000256" key="3">
    <source>
        <dbReference type="ARBA" id="ARBA00023125"/>
    </source>
</evidence>
<reference evidence="8 9" key="1">
    <citation type="submission" date="2015-08" db="EMBL/GenBank/DDBJ databases">
        <title>Emmonsia species relationships and genome sequence.</title>
        <authorList>
            <person name="Cuomo C.A."/>
            <person name="Schwartz I.S."/>
            <person name="Kenyon C."/>
            <person name="De Hoog G.S."/>
            <person name="Govender N.P."/>
            <person name="Botha A."/>
            <person name="Moreno L."/>
            <person name="De Vries M."/>
            <person name="Munoz J.F."/>
            <person name="Stielow J.B."/>
        </authorList>
    </citation>
    <scope>NUCLEOTIDE SEQUENCE [LARGE SCALE GENOMIC DNA]</scope>
    <source>
        <strain evidence="8 9">EI222</strain>
    </source>
</reference>
<feature type="region of interest" description="Disordered" evidence="6">
    <location>
        <begin position="1"/>
        <end position="25"/>
    </location>
</feature>
<keyword evidence="2" id="KW-0805">Transcription regulation</keyword>
<feature type="domain" description="MADS-box" evidence="7">
    <location>
        <begin position="15"/>
        <end position="54"/>
    </location>
</feature>
<dbReference type="InterPro" id="IPR036879">
    <property type="entry name" value="TF_MADSbox_sf"/>
</dbReference>
<protein>
    <recommendedName>
        <fullName evidence="7">MADS-box domain-containing protein</fullName>
    </recommendedName>
</protein>
<dbReference type="SUPFAM" id="SSF55455">
    <property type="entry name" value="SRF-like"/>
    <property type="match status" value="1"/>
</dbReference>
<proteinExistence type="predicted"/>
<keyword evidence="3" id="KW-0238">DNA-binding</keyword>
<evidence type="ECO:0000256" key="1">
    <source>
        <dbReference type="ARBA" id="ARBA00004123"/>
    </source>
</evidence>
<keyword evidence="5" id="KW-0539">Nucleus</keyword>
<dbReference type="EMBL" id="LGTZ01000169">
    <property type="protein sequence ID" value="OJD26850.1"/>
    <property type="molecule type" value="Genomic_DNA"/>
</dbReference>
<evidence type="ECO:0000256" key="5">
    <source>
        <dbReference type="ARBA" id="ARBA00023242"/>
    </source>
</evidence>
<dbReference type="GO" id="GO:0005634">
    <property type="term" value="C:nucleus"/>
    <property type="evidence" value="ECO:0007669"/>
    <property type="project" value="UniProtKB-SubCell"/>
</dbReference>
<organism evidence="8 9">
    <name type="scientific">Blastomyces percursus</name>
    <dbReference type="NCBI Taxonomy" id="1658174"/>
    <lineage>
        <taxon>Eukaryota</taxon>
        <taxon>Fungi</taxon>
        <taxon>Dikarya</taxon>
        <taxon>Ascomycota</taxon>
        <taxon>Pezizomycotina</taxon>
        <taxon>Eurotiomycetes</taxon>
        <taxon>Eurotiomycetidae</taxon>
        <taxon>Onygenales</taxon>
        <taxon>Ajellomycetaceae</taxon>
        <taxon>Blastomyces</taxon>
    </lineage>
</organism>
<feature type="compositionally biased region" description="Low complexity" evidence="6">
    <location>
        <begin position="14"/>
        <end position="23"/>
    </location>
</feature>
<evidence type="ECO:0000256" key="6">
    <source>
        <dbReference type="SAM" id="MobiDB-lite"/>
    </source>
</evidence>
<evidence type="ECO:0000256" key="4">
    <source>
        <dbReference type="ARBA" id="ARBA00023163"/>
    </source>
</evidence>
<evidence type="ECO:0000313" key="8">
    <source>
        <dbReference type="EMBL" id="OJD26850.1"/>
    </source>
</evidence>
<evidence type="ECO:0000256" key="2">
    <source>
        <dbReference type="ARBA" id="ARBA00023015"/>
    </source>
</evidence>
<dbReference type="Pfam" id="PF00319">
    <property type="entry name" value="SRF-TF"/>
    <property type="match status" value="1"/>
</dbReference>
<name>A0A1J9QFG8_9EURO</name>